<keyword evidence="2 8" id="KW-0489">Methyltransferase</keyword>
<gene>
    <name evidence="10" type="ORF">ENM31_03935</name>
</gene>
<protein>
    <recommendedName>
        <fullName evidence="8">Type II methyltransferase</fullName>
        <ecNumber evidence="8">2.1.1.113</ecNumber>
    </recommendedName>
    <alternativeName>
        <fullName evidence="8">N-4 cytosine-specific methyltransferase</fullName>
    </alternativeName>
</protein>
<dbReference type="EC" id="2.1.1.113" evidence="8"/>
<reference evidence="10" key="1">
    <citation type="journal article" date="2020" name="mSystems">
        <title>Genome- and Community-Level Interaction Insights into Carbon Utilization and Element Cycling Functions of Hydrothermarchaeota in Hydrothermal Sediment.</title>
        <authorList>
            <person name="Zhou Z."/>
            <person name="Liu Y."/>
            <person name="Xu W."/>
            <person name="Pan J."/>
            <person name="Luo Z.H."/>
            <person name="Li M."/>
        </authorList>
    </citation>
    <scope>NUCLEOTIDE SEQUENCE [LARGE SCALE GENOMIC DNA]</scope>
    <source>
        <strain evidence="10">SpSt-1074</strain>
    </source>
</reference>
<dbReference type="EMBL" id="DRXH01000133">
    <property type="protein sequence ID" value="HHM44428.1"/>
    <property type="molecule type" value="Genomic_DNA"/>
</dbReference>
<dbReference type="GO" id="GO:0003677">
    <property type="term" value="F:DNA binding"/>
    <property type="evidence" value="ECO:0007669"/>
    <property type="project" value="UniProtKB-KW"/>
</dbReference>
<dbReference type="PROSITE" id="PS00093">
    <property type="entry name" value="N4_MTASE"/>
    <property type="match status" value="1"/>
</dbReference>
<dbReference type="Gene3D" id="3.40.50.150">
    <property type="entry name" value="Vaccinia Virus protein VP39"/>
    <property type="match status" value="2"/>
</dbReference>
<feature type="domain" description="DNA methylase N-4/N-6" evidence="9">
    <location>
        <begin position="11"/>
        <end position="87"/>
    </location>
</feature>
<dbReference type="SUPFAM" id="SSF53335">
    <property type="entry name" value="S-adenosyl-L-methionine-dependent methyltransferases"/>
    <property type="match status" value="2"/>
</dbReference>
<keyword evidence="6" id="KW-0238">DNA-binding</keyword>
<evidence type="ECO:0000256" key="8">
    <source>
        <dbReference type="RuleBase" id="RU362026"/>
    </source>
</evidence>
<dbReference type="AlphaFoldDB" id="A0A7J3VTE6"/>
<dbReference type="InterPro" id="IPR002941">
    <property type="entry name" value="DNA_methylase_N4/N6"/>
</dbReference>
<comment type="similarity">
    <text evidence="1">Belongs to the N(4)/N(6)-methyltransferase family. N(4) subfamily.</text>
</comment>
<dbReference type="GO" id="GO:0015667">
    <property type="term" value="F:site-specific DNA-methyltransferase (cytosine-N4-specific) activity"/>
    <property type="evidence" value="ECO:0007669"/>
    <property type="project" value="UniProtKB-EC"/>
</dbReference>
<dbReference type="InterPro" id="IPR001091">
    <property type="entry name" value="RM_Methyltransferase"/>
</dbReference>
<dbReference type="Pfam" id="PF01555">
    <property type="entry name" value="N6_N4_Mtase"/>
    <property type="match status" value="2"/>
</dbReference>
<evidence type="ECO:0000256" key="2">
    <source>
        <dbReference type="ARBA" id="ARBA00022603"/>
    </source>
</evidence>
<evidence type="ECO:0000259" key="9">
    <source>
        <dbReference type="Pfam" id="PF01555"/>
    </source>
</evidence>
<evidence type="ECO:0000313" key="10">
    <source>
        <dbReference type="EMBL" id="HHM44428.1"/>
    </source>
</evidence>
<feature type="domain" description="DNA methylase N-4/N-6" evidence="9">
    <location>
        <begin position="243"/>
        <end position="321"/>
    </location>
</feature>
<dbReference type="PRINTS" id="PR00508">
    <property type="entry name" value="S21N4MTFRASE"/>
</dbReference>
<accession>A0A7J3VTE6</accession>
<proteinExistence type="inferred from homology"/>
<comment type="caution">
    <text evidence="10">The sequence shown here is derived from an EMBL/GenBank/DDBJ whole genome shotgun (WGS) entry which is preliminary data.</text>
</comment>
<sequence>MMAQVQYILSHEITDSWKQAGRNWGTSLHRIMSRTGSFPPSLARWVVEKFSDSGDVVLDPFSGKGTAPLEACMARRMGVGNDLAPEAYVVTRAKLNPVVLRDVRLWVEEASRLMRPDTVSVYDVEEEVRVFFHPQTLKQILAVREILLEADDDTSNFVKALMLGILHGSSEISLSLPCSHSFSMAPSYIKKYARLHGLKRPVRNVLACILKKAEAVLADGLPPVRGACFNTDAVNLPLADESVDLIVTSPPYFNVQTYAWDNWLRLWFLGYDYREVGRKLFGTQSVEKYKEFMGGALREMYRMLKEDRFCVLVVGEVRLGRRLVDMAELLIEPAEKAGFTARAVISDSIRKGHKYLMYLKQWQGVGRERMLVLSKGVPLIRERMLDWSGVSLT</sequence>
<organism evidence="10">
    <name type="scientific">Caldiarchaeum subterraneum</name>
    <dbReference type="NCBI Taxonomy" id="311458"/>
    <lineage>
        <taxon>Archaea</taxon>
        <taxon>Nitrososphaerota</taxon>
        <taxon>Candidatus Caldarchaeales</taxon>
        <taxon>Candidatus Caldarchaeaceae</taxon>
        <taxon>Candidatus Caldarchaeum</taxon>
    </lineage>
</organism>
<dbReference type="InterPro" id="IPR029063">
    <property type="entry name" value="SAM-dependent_MTases_sf"/>
</dbReference>
<keyword evidence="5 8" id="KW-0680">Restriction system</keyword>
<keyword evidence="4 8" id="KW-0949">S-adenosyl-L-methionine</keyword>
<name>A0A7J3VTE6_CALS0</name>
<evidence type="ECO:0000256" key="3">
    <source>
        <dbReference type="ARBA" id="ARBA00022679"/>
    </source>
</evidence>
<dbReference type="GO" id="GO:0008170">
    <property type="term" value="F:N-methyltransferase activity"/>
    <property type="evidence" value="ECO:0007669"/>
    <property type="project" value="InterPro"/>
</dbReference>
<comment type="catalytic activity">
    <reaction evidence="7 8">
        <text>a 2'-deoxycytidine in DNA + S-adenosyl-L-methionine = an N(4)-methyl-2'-deoxycytidine in DNA + S-adenosyl-L-homocysteine + H(+)</text>
        <dbReference type="Rhea" id="RHEA:16857"/>
        <dbReference type="Rhea" id="RHEA-COMP:11369"/>
        <dbReference type="Rhea" id="RHEA-COMP:13674"/>
        <dbReference type="ChEBI" id="CHEBI:15378"/>
        <dbReference type="ChEBI" id="CHEBI:57856"/>
        <dbReference type="ChEBI" id="CHEBI:59789"/>
        <dbReference type="ChEBI" id="CHEBI:85452"/>
        <dbReference type="ChEBI" id="CHEBI:137933"/>
        <dbReference type="EC" id="2.1.1.113"/>
    </reaction>
</comment>
<evidence type="ECO:0000256" key="7">
    <source>
        <dbReference type="ARBA" id="ARBA00049120"/>
    </source>
</evidence>
<dbReference type="GO" id="GO:0009307">
    <property type="term" value="P:DNA restriction-modification system"/>
    <property type="evidence" value="ECO:0007669"/>
    <property type="project" value="UniProtKB-KW"/>
</dbReference>
<dbReference type="InterPro" id="IPR017985">
    <property type="entry name" value="MeTrfase_CN4_CS"/>
</dbReference>
<evidence type="ECO:0000256" key="6">
    <source>
        <dbReference type="ARBA" id="ARBA00023125"/>
    </source>
</evidence>
<evidence type="ECO:0000256" key="4">
    <source>
        <dbReference type="ARBA" id="ARBA00022691"/>
    </source>
</evidence>
<keyword evidence="3 10" id="KW-0808">Transferase</keyword>
<evidence type="ECO:0000256" key="5">
    <source>
        <dbReference type="ARBA" id="ARBA00022747"/>
    </source>
</evidence>
<evidence type="ECO:0000256" key="1">
    <source>
        <dbReference type="ARBA" id="ARBA00010203"/>
    </source>
</evidence>
<dbReference type="GO" id="GO:0032259">
    <property type="term" value="P:methylation"/>
    <property type="evidence" value="ECO:0007669"/>
    <property type="project" value="UniProtKB-KW"/>
</dbReference>